<dbReference type="InterPro" id="IPR032696">
    <property type="entry name" value="SQ_cyclase_C"/>
</dbReference>
<evidence type="ECO:0000256" key="2">
    <source>
        <dbReference type="ARBA" id="ARBA00009755"/>
    </source>
</evidence>
<protein>
    <recommendedName>
        <fullName evidence="9">Squalene--hopene cyclase</fullName>
    </recommendedName>
</protein>
<feature type="domain" description="Squalene cyclase C-terminal" evidence="5">
    <location>
        <begin position="296"/>
        <end position="611"/>
    </location>
</feature>
<evidence type="ECO:0008006" key="9">
    <source>
        <dbReference type="Google" id="ProtNLM"/>
    </source>
</evidence>
<keyword evidence="4" id="KW-0413">Isomerase</keyword>
<dbReference type="InterPro" id="IPR008930">
    <property type="entry name" value="Terpenoid_cyclase/PrenylTrfase"/>
</dbReference>
<dbReference type="RefSeq" id="WP_061969948.1">
    <property type="nucleotide sequence ID" value="NZ_FMAV01000001.1"/>
</dbReference>
<evidence type="ECO:0000256" key="1">
    <source>
        <dbReference type="ARBA" id="ARBA00004999"/>
    </source>
</evidence>
<dbReference type="SUPFAM" id="SSF48239">
    <property type="entry name" value="Terpenoid cyclases/Protein prenyltransferases"/>
    <property type="match status" value="2"/>
</dbReference>
<evidence type="ECO:0000259" key="6">
    <source>
        <dbReference type="Pfam" id="PF13249"/>
    </source>
</evidence>
<dbReference type="InterPro" id="IPR032697">
    <property type="entry name" value="SQ_cyclase_N"/>
</dbReference>
<comment type="caution">
    <text evidence="7">The sequence shown here is derived from an EMBL/GenBank/DDBJ whole genome shotgun (WGS) entry which is preliminary data.</text>
</comment>
<evidence type="ECO:0000256" key="4">
    <source>
        <dbReference type="ARBA" id="ARBA00023235"/>
    </source>
</evidence>
<keyword evidence="3" id="KW-0677">Repeat</keyword>
<dbReference type="GO" id="GO:0016866">
    <property type="term" value="F:intramolecular transferase activity"/>
    <property type="evidence" value="ECO:0007669"/>
    <property type="project" value="InterPro"/>
</dbReference>
<gene>
    <name evidence="7" type="ORF">AS030_07230</name>
</gene>
<dbReference type="GO" id="GO:0016104">
    <property type="term" value="P:triterpenoid biosynthetic process"/>
    <property type="evidence" value="ECO:0007669"/>
    <property type="project" value="InterPro"/>
</dbReference>
<evidence type="ECO:0000313" key="7">
    <source>
        <dbReference type="EMBL" id="KSU85291.1"/>
    </source>
</evidence>
<dbReference type="Gene3D" id="1.50.10.20">
    <property type="match status" value="2"/>
</dbReference>
<dbReference type="UniPathway" id="UPA00337"/>
<dbReference type="PANTHER" id="PTHR11764:SF20">
    <property type="entry name" value="LANOSTEROL SYNTHASE"/>
    <property type="match status" value="1"/>
</dbReference>
<comment type="similarity">
    <text evidence="2">Belongs to the terpene cyclase/mutase family.</text>
</comment>
<dbReference type="InterPro" id="IPR002365">
    <property type="entry name" value="Terpene_synthase_CS"/>
</dbReference>
<name>A0A0V8JE62_9BACL</name>
<reference evidence="7 8" key="1">
    <citation type="journal article" date="2014" name="Antonie Van Leeuwenhoek">
        <title>Fictibacillus enclensis sp. nov., isolated from marine sediment.</title>
        <authorList>
            <person name="Dastager S.G."/>
            <person name="Mawlankar R."/>
            <person name="Srinivasan K."/>
            <person name="Tang S.K."/>
            <person name="Lee J.C."/>
            <person name="Ramana V.V."/>
            <person name="Shouche Y.S."/>
        </authorList>
    </citation>
    <scope>NUCLEOTIDE SEQUENCE [LARGE SCALE GENOMIC DNA]</scope>
    <source>
        <strain evidence="7 8">NIO-1003</strain>
    </source>
</reference>
<dbReference type="Proteomes" id="UP000054099">
    <property type="component" value="Unassembled WGS sequence"/>
</dbReference>
<dbReference type="PANTHER" id="PTHR11764">
    <property type="entry name" value="TERPENE CYCLASE/MUTASE FAMILY MEMBER"/>
    <property type="match status" value="1"/>
</dbReference>
<dbReference type="InterPro" id="IPR018333">
    <property type="entry name" value="Squalene_cyclase"/>
</dbReference>
<feature type="domain" description="Squalene cyclase N-terminal" evidence="6">
    <location>
        <begin position="12"/>
        <end position="283"/>
    </location>
</feature>
<evidence type="ECO:0000259" key="5">
    <source>
        <dbReference type="Pfam" id="PF13243"/>
    </source>
</evidence>
<evidence type="ECO:0000313" key="8">
    <source>
        <dbReference type="Proteomes" id="UP000054099"/>
    </source>
</evidence>
<organism evidence="7 8">
    <name type="scientific">Fictibacillus enclensis</name>
    <dbReference type="NCBI Taxonomy" id="1017270"/>
    <lineage>
        <taxon>Bacteria</taxon>
        <taxon>Bacillati</taxon>
        <taxon>Bacillota</taxon>
        <taxon>Bacilli</taxon>
        <taxon>Bacillales</taxon>
        <taxon>Fictibacillaceae</taxon>
        <taxon>Fictibacillus</taxon>
    </lineage>
</organism>
<dbReference type="AlphaFoldDB" id="A0A0V8JE62"/>
<dbReference type="SFLD" id="SFLDG01016">
    <property type="entry name" value="Prenyltransferase_Like_2"/>
    <property type="match status" value="1"/>
</dbReference>
<dbReference type="GO" id="GO:0005811">
    <property type="term" value="C:lipid droplet"/>
    <property type="evidence" value="ECO:0007669"/>
    <property type="project" value="InterPro"/>
</dbReference>
<dbReference type="NCBIfam" id="TIGR01787">
    <property type="entry name" value="squalene_cyclas"/>
    <property type="match status" value="1"/>
</dbReference>
<sequence>MQTFIGLKEGIHARRNMLLSMQQEDGSFRFCFENPVTTDAYLLVLLVLFNWKDHHLKDVLARRILSKQSSDGTWRVYPDEKKGNLSVTIEAYCALCYYGQDIHDENMQRARSFILSEGGLKKATLLTKAFLSMNGILPWPRLPFDPGLLIDLPAISPLQFFDLSSFARIHFVPMIAGMRNQFSISHPSKEYLADLAPSRDNKSCWEEFENQSFIRFFSDHAIPSDSIDAKLEKYMLNRIEKDGTLLSYAISTVFMVYGLLSLGYSMDSPVIQNGIYGIISLLCYNGQHYIVQNSPSAIWDTSLSLYALLESGMSPVDPCIQQGIHFLLKHQHTEKGDWQYHCPEAAPGGWGFSESNTIHPDPDDTQAALRPLSVLAHYSGQILHSWQKGINWLLAMQNDDGGWASFEKNTNKAWLGELPIDHAYDALIDASFADMTGRILEFLGTYSPLTLNDTSIQKAVNWLHHNQEADGSWLGRWGVCYLYGTWAAVTGLAAAGHSLQDNDHLKKAEKWIRNVQHDNGSWGESCASDIYQTYTPLPYGTLVQTSWALDSLTCLHSAPTLEIEKAVRYLLHAHDLPGTQPYPTGNGLPGYNYVIYHSYSHIYPLLALSHVHTKYVSQGAG</sequence>
<dbReference type="EMBL" id="LNQN01000001">
    <property type="protein sequence ID" value="KSU85291.1"/>
    <property type="molecule type" value="Genomic_DNA"/>
</dbReference>
<evidence type="ECO:0000256" key="3">
    <source>
        <dbReference type="ARBA" id="ARBA00022737"/>
    </source>
</evidence>
<keyword evidence="8" id="KW-1185">Reference proteome</keyword>
<dbReference type="PROSITE" id="PS01074">
    <property type="entry name" value="TERPENE_SYNTHASES"/>
    <property type="match status" value="1"/>
</dbReference>
<dbReference type="Pfam" id="PF13243">
    <property type="entry name" value="SQHop_cyclase_C"/>
    <property type="match status" value="1"/>
</dbReference>
<dbReference type="Pfam" id="PF13249">
    <property type="entry name" value="SQHop_cyclase_N"/>
    <property type="match status" value="1"/>
</dbReference>
<proteinExistence type="inferred from homology"/>
<dbReference type="OrthoDB" id="9758578at2"/>
<accession>A0A0V8JE62</accession>
<comment type="pathway">
    <text evidence="1">Secondary metabolite biosynthesis; hopanoid biosynthesis.</text>
</comment>